<gene>
    <name evidence="6" type="primary">map</name>
    <name evidence="9" type="ORF">AN477_04210</name>
</gene>
<comment type="catalytic activity">
    <reaction evidence="6 7">
        <text>Release of N-terminal amino acids, preferentially methionine, from peptides and arylamides.</text>
        <dbReference type="EC" id="3.4.11.18"/>
    </reaction>
</comment>
<dbReference type="InterPro" id="IPR000994">
    <property type="entry name" value="Pept_M24"/>
</dbReference>
<comment type="subunit">
    <text evidence="6">Monomer.</text>
</comment>
<evidence type="ECO:0000256" key="1">
    <source>
        <dbReference type="ARBA" id="ARBA00002521"/>
    </source>
</evidence>
<dbReference type="EC" id="3.4.11.18" evidence="6 7"/>
<evidence type="ECO:0000256" key="7">
    <source>
        <dbReference type="RuleBase" id="RU003653"/>
    </source>
</evidence>
<comment type="caution">
    <text evidence="9">The sequence shown here is derived from an EMBL/GenBank/DDBJ whole genome shotgun (WGS) entry which is preliminary data.</text>
</comment>
<proteinExistence type="inferred from homology"/>
<feature type="binding site" evidence="6">
    <location>
        <position position="111"/>
    </location>
    <ligand>
        <name>a divalent metal cation</name>
        <dbReference type="ChEBI" id="CHEBI:60240"/>
        <label>2</label>
        <note>catalytic</note>
    </ligand>
</feature>
<dbReference type="InterPro" id="IPR036005">
    <property type="entry name" value="Creatinase/aminopeptidase-like"/>
</dbReference>
<evidence type="ECO:0000256" key="5">
    <source>
        <dbReference type="ARBA" id="ARBA00022801"/>
    </source>
</evidence>
<organism evidence="9 10">
    <name type="scientific">Alicyclobacillus ferrooxydans</name>
    <dbReference type="NCBI Taxonomy" id="471514"/>
    <lineage>
        <taxon>Bacteria</taxon>
        <taxon>Bacillati</taxon>
        <taxon>Bacillota</taxon>
        <taxon>Bacilli</taxon>
        <taxon>Bacillales</taxon>
        <taxon>Alicyclobacillaceae</taxon>
        <taxon>Alicyclobacillus</taxon>
    </lineage>
</organism>
<feature type="binding site" evidence="6">
    <location>
        <position position="238"/>
    </location>
    <ligand>
        <name>a divalent metal cation</name>
        <dbReference type="ChEBI" id="CHEBI:60240"/>
        <label>2</label>
        <note>catalytic</note>
    </ligand>
</feature>
<keyword evidence="5 6" id="KW-0378">Hydrolase</keyword>
<accession>A0A0P9F0V8</accession>
<dbReference type="InterPro" id="IPR002467">
    <property type="entry name" value="Pept_M24A_MAP1"/>
</dbReference>
<dbReference type="GO" id="GO:0006508">
    <property type="term" value="P:proteolysis"/>
    <property type="evidence" value="ECO:0007669"/>
    <property type="project" value="UniProtKB-KW"/>
</dbReference>
<protein>
    <recommendedName>
        <fullName evidence="6 7">Methionine aminopeptidase</fullName>
        <shortName evidence="6">MAP</shortName>
        <shortName evidence="6">MetAP</shortName>
        <ecNumber evidence="6 7">3.4.11.18</ecNumber>
    </recommendedName>
    <alternativeName>
        <fullName evidence="6">Peptidase M</fullName>
    </alternativeName>
</protein>
<dbReference type="Pfam" id="PF00557">
    <property type="entry name" value="Peptidase_M24"/>
    <property type="match status" value="1"/>
</dbReference>
<evidence type="ECO:0000313" key="9">
    <source>
        <dbReference type="EMBL" id="KPV44982.1"/>
    </source>
</evidence>
<name>A0A0P9F0V8_9BACL</name>
<dbReference type="GO" id="GO:0005829">
    <property type="term" value="C:cytosol"/>
    <property type="evidence" value="ECO:0007669"/>
    <property type="project" value="TreeGrafter"/>
</dbReference>
<dbReference type="InterPro" id="IPR001714">
    <property type="entry name" value="Pept_M24_MAP"/>
</dbReference>
<evidence type="ECO:0000313" key="10">
    <source>
        <dbReference type="Proteomes" id="UP000050482"/>
    </source>
</evidence>
<dbReference type="Proteomes" id="UP000050482">
    <property type="component" value="Unassembled WGS sequence"/>
</dbReference>
<keyword evidence="3 6" id="KW-0645">Protease</keyword>
<comment type="similarity">
    <text evidence="6">Belongs to the peptidase M24A family. Methionine aminopeptidase type 1 subfamily.</text>
</comment>
<evidence type="ECO:0000256" key="2">
    <source>
        <dbReference type="ARBA" id="ARBA00022438"/>
    </source>
</evidence>
<dbReference type="HAMAP" id="MF_01974">
    <property type="entry name" value="MetAP_1"/>
    <property type="match status" value="1"/>
</dbReference>
<dbReference type="STRING" id="471514.AN477_04210"/>
<comment type="cofactor">
    <cofactor evidence="6">
        <name>Co(2+)</name>
        <dbReference type="ChEBI" id="CHEBI:48828"/>
    </cofactor>
    <cofactor evidence="6">
        <name>Zn(2+)</name>
        <dbReference type="ChEBI" id="CHEBI:29105"/>
    </cofactor>
    <cofactor evidence="6">
        <name>Mn(2+)</name>
        <dbReference type="ChEBI" id="CHEBI:29035"/>
    </cofactor>
    <cofactor evidence="6">
        <name>Fe(2+)</name>
        <dbReference type="ChEBI" id="CHEBI:29033"/>
    </cofactor>
    <text evidence="6">Binds 2 divalent metal cations per subunit. Has a high-affinity and a low affinity metal-binding site. The true nature of the physiological cofactor is under debate. The enzyme is active with cobalt, zinc, manganese or divalent iron ions. Most likely, methionine aminopeptidases function as mononuclear Fe(2+)-metalloproteases under physiological conditions, and the catalytically relevant metal-binding site has been assigned to the histidine-containing high-affinity site.</text>
</comment>
<sequence>MSGGIDMIVTKSKHEIEIMREAGKVVAGCHAALADFIKPGMTTMEIDAFVEQFITKYGMEPAQKGYNGYPFAACTSVNDVICHGFPSDYRLKDGDIITVDMVALHKGLHADSAWSYAVGEISDESRHLMEVTKKALFIGIDQAVIDNQISDIGHAIQTYVEGEGLSVVREYIGHGIGRQMHEKPEVLHYGPPHKGPRIRKGMTFTIEPMVNTGTYRTKLEDDGWTVRTADGGLSIQYEHTLAVTDNGPDILTQL</sequence>
<dbReference type="GO" id="GO:0004239">
    <property type="term" value="F:initiator methionyl aminopeptidase activity"/>
    <property type="evidence" value="ECO:0007669"/>
    <property type="project" value="UniProtKB-UniRule"/>
</dbReference>
<dbReference type="PANTHER" id="PTHR43330:SF17">
    <property type="entry name" value="METHIONINE AMINOPEPTIDASE"/>
    <property type="match status" value="1"/>
</dbReference>
<keyword evidence="10" id="KW-1185">Reference proteome</keyword>
<feature type="binding site" evidence="6">
    <location>
        <position position="238"/>
    </location>
    <ligand>
        <name>a divalent metal cation</name>
        <dbReference type="ChEBI" id="CHEBI:60240"/>
        <label>1</label>
    </ligand>
</feature>
<dbReference type="AlphaFoldDB" id="A0A0P9F0V8"/>
<dbReference type="PROSITE" id="PS00680">
    <property type="entry name" value="MAP_1"/>
    <property type="match status" value="1"/>
</dbReference>
<dbReference type="Gene3D" id="3.90.230.10">
    <property type="entry name" value="Creatinase/methionine aminopeptidase superfamily"/>
    <property type="match status" value="1"/>
</dbReference>
<keyword evidence="2 6" id="KW-0031">Aminopeptidase</keyword>
<dbReference type="OrthoDB" id="9802055at2"/>
<feature type="binding site" evidence="6">
    <location>
        <position position="111"/>
    </location>
    <ligand>
        <name>a divalent metal cation</name>
        <dbReference type="ChEBI" id="CHEBI:60240"/>
        <label>1</label>
    </ligand>
</feature>
<feature type="binding site" evidence="6">
    <location>
        <position position="181"/>
    </location>
    <ligand>
        <name>substrate</name>
    </ligand>
</feature>
<dbReference type="PATRIC" id="fig|471514.4.peg.2678"/>
<dbReference type="GO" id="GO:0046872">
    <property type="term" value="F:metal ion binding"/>
    <property type="evidence" value="ECO:0007669"/>
    <property type="project" value="UniProtKB-UniRule"/>
</dbReference>
<comment type="function">
    <text evidence="1 6">Removes the N-terminal methionine from nascent proteins. The N-terminal methionine is often cleaved when the second residue in the primary sequence is small and uncharged (Met-Ala-, Cys, Gly, Pro, Ser, Thr, or Val). Requires deformylation of the N(alpha)-formylated initiator methionine before it can be hydrolyzed.</text>
</comment>
<dbReference type="GO" id="GO:0070006">
    <property type="term" value="F:metalloaminopeptidase activity"/>
    <property type="evidence" value="ECO:0007669"/>
    <property type="project" value="UniProtKB-UniRule"/>
</dbReference>
<dbReference type="NCBIfam" id="TIGR00500">
    <property type="entry name" value="met_pdase_I"/>
    <property type="match status" value="1"/>
</dbReference>
<dbReference type="PANTHER" id="PTHR43330">
    <property type="entry name" value="METHIONINE AMINOPEPTIDASE"/>
    <property type="match status" value="1"/>
</dbReference>
<dbReference type="EMBL" id="LJCO01000017">
    <property type="protein sequence ID" value="KPV44982.1"/>
    <property type="molecule type" value="Genomic_DNA"/>
</dbReference>
<feature type="domain" description="Peptidase M24" evidence="8">
    <location>
        <begin position="17"/>
        <end position="245"/>
    </location>
</feature>
<feature type="binding site" evidence="6">
    <location>
        <position position="83"/>
    </location>
    <ligand>
        <name>substrate</name>
    </ligand>
</feature>
<dbReference type="SUPFAM" id="SSF55920">
    <property type="entry name" value="Creatinase/aminopeptidase"/>
    <property type="match status" value="1"/>
</dbReference>
<dbReference type="PRINTS" id="PR00599">
    <property type="entry name" value="MAPEPTIDASE"/>
</dbReference>
<evidence type="ECO:0000256" key="4">
    <source>
        <dbReference type="ARBA" id="ARBA00022723"/>
    </source>
</evidence>
<evidence type="ECO:0000256" key="6">
    <source>
        <dbReference type="HAMAP-Rule" id="MF_01974"/>
    </source>
</evidence>
<feature type="binding site" evidence="6">
    <location>
        <position position="100"/>
    </location>
    <ligand>
        <name>a divalent metal cation</name>
        <dbReference type="ChEBI" id="CHEBI:60240"/>
        <label>1</label>
    </ligand>
</feature>
<evidence type="ECO:0000256" key="3">
    <source>
        <dbReference type="ARBA" id="ARBA00022670"/>
    </source>
</evidence>
<feature type="binding site" evidence="6">
    <location>
        <position position="174"/>
    </location>
    <ligand>
        <name>a divalent metal cation</name>
        <dbReference type="ChEBI" id="CHEBI:60240"/>
        <label>2</label>
        <note>catalytic</note>
    </ligand>
</feature>
<feature type="binding site" evidence="6">
    <location>
        <position position="207"/>
    </location>
    <ligand>
        <name>a divalent metal cation</name>
        <dbReference type="ChEBI" id="CHEBI:60240"/>
        <label>2</label>
        <note>catalytic</note>
    </ligand>
</feature>
<keyword evidence="4 6" id="KW-0479">Metal-binding</keyword>
<reference evidence="9 10" key="1">
    <citation type="submission" date="2015-09" db="EMBL/GenBank/DDBJ databases">
        <title>Draft genome sequence of Alicyclobacillus ferrooxydans DSM 22381.</title>
        <authorList>
            <person name="Hemp J."/>
        </authorList>
    </citation>
    <scope>NUCLEOTIDE SEQUENCE [LARGE SCALE GENOMIC DNA]</scope>
    <source>
        <strain evidence="9 10">TC-34</strain>
    </source>
</reference>
<evidence type="ECO:0000259" key="8">
    <source>
        <dbReference type="Pfam" id="PF00557"/>
    </source>
</evidence>
<dbReference type="CDD" id="cd01086">
    <property type="entry name" value="MetAP1"/>
    <property type="match status" value="1"/>
</dbReference>